<protein>
    <recommendedName>
        <fullName evidence="3 5">GDP-mannose 4,6-dehydratase</fullName>
        <ecNumber evidence="3 5">4.2.1.47</ecNumber>
    </recommendedName>
    <alternativeName>
        <fullName evidence="5">GDP-D-mannose dehydratase</fullName>
    </alternativeName>
</protein>
<dbReference type="GO" id="GO:0008446">
    <property type="term" value="F:GDP-mannose 4,6-dehydratase activity"/>
    <property type="evidence" value="ECO:0007669"/>
    <property type="project" value="UniProtKB-EC"/>
</dbReference>
<dbReference type="Gene3D" id="3.90.25.10">
    <property type="entry name" value="UDP-galactose 4-epimerase, domain 1"/>
    <property type="match status" value="1"/>
</dbReference>
<comment type="function">
    <text evidence="5">Catalyzes the conversion of GDP-D-mannose to GDP-4-dehydro-6-deoxy-D-mannose.</text>
</comment>
<evidence type="ECO:0000256" key="2">
    <source>
        <dbReference type="ARBA" id="ARBA00009263"/>
    </source>
</evidence>
<evidence type="ECO:0000259" key="6">
    <source>
        <dbReference type="Pfam" id="PF16363"/>
    </source>
</evidence>
<dbReference type="PANTHER" id="PTHR43715">
    <property type="entry name" value="GDP-MANNOSE 4,6-DEHYDRATASE"/>
    <property type="match status" value="1"/>
</dbReference>
<dbReference type="InterPro" id="IPR006368">
    <property type="entry name" value="GDP_Man_deHydtase"/>
</dbReference>
<comment type="cofactor">
    <cofactor evidence="1 5">
        <name>NADP(+)</name>
        <dbReference type="ChEBI" id="CHEBI:58349"/>
    </cofactor>
</comment>
<comment type="catalytic activity">
    <reaction evidence="5">
        <text>GDP-alpha-D-mannose = GDP-4-dehydro-alpha-D-rhamnose + H2O</text>
        <dbReference type="Rhea" id="RHEA:23820"/>
        <dbReference type="ChEBI" id="CHEBI:15377"/>
        <dbReference type="ChEBI" id="CHEBI:57527"/>
        <dbReference type="ChEBI" id="CHEBI:57964"/>
        <dbReference type="EC" id="4.2.1.47"/>
    </reaction>
</comment>
<dbReference type="PANTHER" id="PTHR43715:SF1">
    <property type="entry name" value="GDP-MANNOSE 4,6 DEHYDRATASE"/>
    <property type="match status" value="1"/>
</dbReference>
<dbReference type="EMBL" id="CP121472">
    <property type="protein sequence ID" value="WPL15332.1"/>
    <property type="molecule type" value="Genomic_DNA"/>
</dbReference>
<dbReference type="CDD" id="cd05260">
    <property type="entry name" value="GDP_MD_SDR_e"/>
    <property type="match status" value="1"/>
</dbReference>
<feature type="active site" description="Nucleophile" evidence="5">
    <location>
        <position position="182"/>
    </location>
</feature>
<gene>
    <name evidence="7" type="primary">gmd_5</name>
    <name evidence="5" type="synonym">gmd</name>
    <name evidence="7" type="ORF">Thiowin_00223</name>
</gene>
<evidence type="ECO:0000313" key="8">
    <source>
        <dbReference type="Proteomes" id="UP001432180"/>
    </source>
</evidence>
<dbReference type="SUPFAM" id="SSF51735">
    <property type="entry name" value="NAD(P)-binding Rossmann-fold domains"/>
    <property type="match status" value="1"/>
</dbReference>
<proteinExistence type="inferred from homology"/>
<accession>A0ABZ0S1W0</accession>
<sequence length="326" mass="36652">MPSALITGITGQDGSYLTELLLAQGYEVHGTVRRTSSLERSRLAHLYHDASIHNRRLFLHYADLDDPTTLRRVLHKVAPQEVNHLAGQSHVGLSFEIPETTCEFTAMGTLRLLEILRDLPAMPRFFHATSSELFGRPTESPQTESTPFAPVNPYGCAKAFATQLVKVYREAHGLFAVNGILYNHESPRRGEGFVTRKICRAAAEIKAGRQHTLKLGDTSAQRDWGHARDTVRGMWLALQHDTPDDYIFATGRLHRVQDVLELAFHAHGLHWQDYVETDPHLMRPAEPLHLVGDATKARTVLGWEPETDFAALIREMTLAELDALHH</sequence>
<comment type="caution">
    <text evidence="5">Lacks conserved residue(s) required for the propagation of feature annotation.</text>
</comment>
<evidence type="ECO:0000256" key="4">
    <source>
        <dbReference type="ARBA" id="ARBA00023239"/>
    </source>
</evidence>
<reference evidence="7 8" key="1">
    <citation type="journal article" date="2023" name="Microorganisms">
        <title>Thiorhodovibrio frisius and Trv. litoralis spp. nov., Two Novel Members from a Clade of Fastidious Purple Sulfur Bacteria That Exhibit Unique Red-Shifted Light-Harvesting Capabilities.</title>
        <authorList>
            <person name="Methner A."/>
            <person name="Kuzyk S.B."/>
            <person name="Petersen J."/>
            <person name="Bauer S."/>
            <person name="Brinkmann H."/>
            <person name="Sichau K."/>
            <person name="Wanner G."/>
            <person name="Wolf J."/>
            <person name="Neumann-Schaal M."/>
            <person name="Henke P."/>
            <person name="Tank M."/>
            <person name="Sproer C."/>
            <person name="Bunk B."/>
            <person name="Overmann J."/>
        </authorList>
    </citation>
    <scope>NUCLEOTIDE SEQUENCE [LARGE SCALE GENOMIC DNA]</scope>
    <source>
        <strain evidence="7 8">DSM 6702</strain>
    </source>
</reference>
<dbReference type="InterPro" id="IPR016040">
    <property type="entry name" value="NAD(P)-bd_dom"/>
</dbReference>
<keyword evidence="5" id="KW-0521">NADP</keyword>
<evidence type="ECO:0000313" key="7">
    <source>
        <dbReference type="EMBL" id="WPL15332.1"/>
    </source>
</evidence>
<evidence type="ECO:0000256" key="1">
    <source>
        <dbReference type="ARBA" id="ARBA00001937"/>
    </source>
</evidence>
<dbReference type="EC" id="4.2.1.47" evidence="3 5"/>
<keyword evidence="4 5" id="KW-0456">Lyase</keyword>
<dbReference type="HAMAP" id="MF_00955">
    <property type="entry name" value="GDP_Man_dehydratase"/>
    <property type="match status" value="1"/>
</dbReference>
<dbReference type="Proteomes" id="UP001432180">
    <property type="component" value="Chromosome"/>
</dbReference>
<keyword evidence="8" id="KW-1185">Reference proteome</keyword>
<comment type="similarity">
    <text evidence="2 5">Belongs to the NAD(P)-dependent epimerase/dehydratase family. GDP-mannose 4,6-dehydratase subfamily.</text>
</comment>
<dbReference type="RefSeq" id="WP_328985911.1">
    <property type="nucleotide sequence ID" value="NZ_CP121472.1"/>
</dbReference>
<evidence type="ECO:0000256" key="3">
    <source>
        <dbReference type="ARBA" id="ARBA00011989"/>
    </source>
</evidence>
<organism evidence="7 8">
    <name type="scientific">Thiorhodovibrio winogradskyi</name>
    <dbReference type="NCBI Taxonomy" id="77007"/>
    <lineage>
        <taxon>Bacteria</taxon>
        <taxon>Pseudomonadati</taxon>
        <taxon>Pseudomonadota</taxon>
        <taxon>Gammaproteobacteria</taxon>
        <taxon>Chromatiales</taxon>
        <taxon>Chromatiaceae</taxon>
        <taxon>Thiorhodovibrio</taxon>
    </lineage>
</organism>
<dbReference type="InterPro" id="IPR036291">
    <property type="entry name" value="NAD(P)-bd_dom_sf"/>
</dbReference>
<dbReference type="Gene3D" id="3.40.50.720">
    <property type="entry name" value="NAD(P)-binding Rossmann-like Domain"/>
    <property type="match status" value="1"/>
</dbReference>
<feature type="domain" description="NAD(P)-binding" evidence="6">
    <location>
        <begin position="5"/>
        <end position="316"/>
    </location>
</feature>
<evidence type="ECO:0000256" key="5">
    <source>
        <dbReference type="HAMAP-Rule" id="MF_00955"/>
    </source>
</evidence>
<dbReference type="Pfam" id="PF16363">
    <property type="entry name" value="GDP_Man_Dehyd"/>
    <property type="match status" value="1"/>
</dbReference>
<name>A0ABZ0S1W0_9GAMM</name>